<protein>
    <recommendedName>
        <fullName evidence="2">SseB protein N-terminal domain-containing protein</fullName>
    </recommendedName>
</protein>
<feature type="compositionally biased region" description="Pro residues" evidence="1">
    <location>
        <begin position="11"/>
        <end position="23"/>
    </location>
</feature>
<dbReference type="AlphaFoldDB" id="A0A8J3X3R7"/>
<organism evidence="3 4">
    <name type="scientific">Planosporangium mesophilum</name>
    <dbReference type="NCBI Taxonomy" id="689768"/>
    <lineage>
        <taxon>Bacteria</taxon>
        <taxon>Bacillati</taxon>
        <taxon>Actinomycetota</taxon>
        <taxon>Actinomycetes</taxon>
        <taxon>Micromonosporales</taxon>
        <taxon>Micromonosporaceae</taxon>
        <taxon>Planosporangium</taxon>
    </lineage>
</organism>
<feature type="region of interest" description="Disordered" evidence="1">
    <location>
        <begin position="156"/>
        <end position="182"/>
    </location>
</feature>
<proteinExistence type="predicted"/>
<comment type="caution">
    <text evidence="3">The sequence shown here is derived from an EMBL/GenBank/DDBJ whole genome shotgun (WGS) entry which is preliminary data.</text>
</comment>
<dbReference type="EMBL" id="BOON01000072">
    <property type="protein sequence ID" value="GII26286.1"/>
    <property type="molecule type" value="Genomic_DNA"/>
</dbReference>
<accession>A0A8J3X3R7</accession>
<name>A0A8J3X3R7_9ACTN</name>
<gene>
    <name evidence="3" type="ORF">Pme01_58830</name>
</gene>
<sequence length="341" mass="37105">MQAASTQPVVVSPPPPDPAPVPAKAPEFAPANQVEENLLDAAGDGSTDTFLSTLLLSKVLLPGPRDDAFAHIDQWRTEEIDGQPYVVVFTSAERLTAHLGQDTPAVWVKFTQLINAWPRDSLSFAVNPGTPIGATLPGSQIVALAAWAADEGLTVDEQPEARAPESTPEPPGRTSAPKPSAGPIVMQKTISAAQAPYYLERGYDRISGFVHRASEVGHLRTPAELYDALGLNYSDSKFSREDPEVYVLRWAAHRGNLYRIPYGGQNEAAMHAMQGWVIERPPFRGNGFAPSESRDVIAEFKVDSVRLPHGAELWRIDREGGEKLVALFDADAPRWQRVGES</sequence>
<dbReference type="Pfam" id="PF07179">
    <property type="entry name" value="SseB"/>
    <property type="match status" value="1"/>
</dbReference>
<evidence type="ECO:0000256" key="1">
    <source>
        <dbReference type="SAM" id="MobiDB-lite"/>
    </source>
</evidence>
<dbReference type="InterPro" id="IPR009839">
    <property type="entry name" value="SseB_N"/>
</dbReference>
<feature type="domain" description="SseB protein N-terminal" evidence="2">
    <location>
        <begin position="38"/>
        <end position="141"/>
    </location>
</feature>
<reference evidence="3" key="1">
    <citation type="submission" date="2021-01" db="EMBL/GenBank/DDBJ databases">
        <title>Whole genome shotgun sequence of Planosporangium mesophilum NBRC 109066.</title>
        <authorList>
            <person name="Komaki H."/>
            <person name="Tamura T."/>
        </authorList>
    </citation>
    <scope>NUCLEOTIDE SEQUENCE</scope>
    <source>
        <strain evidence="3">NBRC 109066</strain>
    </source>
</reference>
<dbReference type="Proteomes" id="UP000599074">
    <property type="component" value="Unassembled WGS sequence"/>
</dbReference>
<evidence type="ECO:0000259" key="2">
    <source>
        <dbReference type="Pfam" id="PF07179"/>
    </source>
</evidence>
<evidence type="ECO:0000313" key="4">
    <source>
        <dbReference type="Proteomes" id="UP000599074"/>
    </source>
</evidence>
<feature type="region of interest" description="Disordered" evidence="1">
    <location>
        <begin position="1"/>
        <end position="25"/>
    </location>
</feature>
<evidence type="ECO:0000313" key="3">
    <source>
        <dbReference type="EMBL" id="GII26286.1"/>
    </source>
</evidence>
<keyword evidence="4" id="KW-1185">Reference proteome</keyword>